<accession>A9BUG1</accession>
<evidence type="ECO:0000259" key="5">
    <source>
        <dbReference type="PROSITE" id="PS50931"/>
    </source>
</evidence>
<dbReference type="InterPro" id="IPR000847">
    <property type="entry name" value="LysR_HTH_N"/>
</dbReference>
<reference evidence="6 7" key="1">
    <citation type="journal article" date="2004" name="Appl. Environ. Microbiol.">
        <title>Mineralization of individual congeners of linear alkylbenzenesulfonate by defined pairs of heterotrophic bacteria.</title>
        <authorList>
            <person name="Schleheck D."/>
            <person name="Knepper T.P."/>
            <person name="Fischer K."/>
            <person name="Cook A.M."/>
        </authorList>
    </citation>
    <scope>NUCLEOTIDE SEQUENCE [LARGE SCALE GENOMIC DNA]</scope>
    <source>
        <strain evidence="7">DSM 14801 / SPH-1</strain>
    </source>
</reference>
<comment type="similarity">
    <text evidence="1">Belongs to the LysR transcriptional regulatory family.</text>
</comment>
<dbReference type="AlphaFoldDB" id="A9BUG1"/>
<dbReference type="PROSITE" id="PS50931">
    <property type="entry name" value="HTH_LYSR"/>
    <property type="match status" value="1"/>
</dbReference>
<keyword evidence="4" id="KW-0804">Transcription</keyword>
<dbReference type="InterPro" id="IPR050950">
    <property type="entry name" value="HTH-type_LysR_regulators"/>
</dbReference>
<organism evidence="6 7">
    <name type="scientific">Delftia acidovorans (strain DSM 14801 / SPH-1)</name>
    <dbReference type="NCBI Taxonomy" id="398578"/>
    <lineage>
        <taxon>Bacteria</taxon>
        <taxon>Pseudomonadati</taxon>
        <taxon>Pseudomonadota</taxon>
        <taxon>Betaproteobacteria</taxon>
        <taxon>Burkholderiales</taxon>
        <taxon>Comamonadaceae</taxon>
        <taxon>Delftia</taxon>
    </lineage>
</organism>
<evidence type="ECO:0000313" key="7">
    <source>
        <dbReference type="Proteomes" id="UP000000784"/>
    </source>
</evidence>
<dbReference type="eggNOG" id="COG0583">
    <property type="taxonomic scope" value="Bacteria"/>
</dbReference>
<evidence type="ECO:0000256" key="2">
    <source>
        <dbReference type="ARBA" id="ARBA00023015"/>
    </source>
</evidence>
<dbReference type="Pfam" id="PF00126">
    <property type="entry name" value="HTH_1"/>
    <property type="match status" value="1"/>
</dbReference>
<sequence>MDGWQTSGNHSTPGNMHDFDPQRLLSRLRFKHLQLLLALHQGGSLRAAAGLMHLTQPALSKALGEIEAAFGVALFLRNARGLEPTAQGEIAIRGAAMLLAELRHLGSETAQQPAITLLRIGTPPFVAQGYLPGVLADLAAQQPHVRVQLKEERVPLLVQCLLDGQLDALITSYPTELPEAAGQPLRYEKLFDTGFTVIAPPDHPAGHARSNRWEELARQRWILPTRSSMLRRMMEEVFRREGVIAPTPVIESTSPFTNLQLVRAGLGLSAVPDSTLQASPRSLGVRRVHVTPAISMGPVALIYRSAVANPRVALLRATLGLPGPAVEPP</sequence>
<dbReference type="CDD" id="cd05466">
    <property type="entry name" value="PBP2_LTTR_substrate"/>
    <property type="match status" value="1"/>
</dbReference>
<keyword evidence="7" id="KW-1185">Reference proteome</keyword>
<dbReference type="InterPro" id="IPR036390">
    <property type="entry name" value="WH_DNA-bd_sf"/>
</dbReference>
<evidence type="ECO:0000256" key="4">
    <source>
        <dbReference type="ARBA" id="ARBA00023163"/>
    </source>
</evidence>
<keyword evidence="2" id="KW-0805">Transcription regulation</keyword>
<dbReference type="Gene3D" id="3.40.190.290">
    <property type="match status" value="1"/>
</dbReference>
<dbReference type="SUPFAM" id="SSF46785">
    <property type="entry name" value="Winged helix' DNA-binding domain"/>
    <property type="match status" value="1"/>
</dbReference>
<dbReference type="HOGENOM" id="CLU_039613_6_0_4"/>
<evidence type="ECO:0000256" key="1">
    <source>
        <dbReference type="ARBA" id="ARBA00009437"/>
    </source>
</evidence>
<evidence type="ECO:0000256" key="3">
    <source>
        <dbReference type="ARBA" id="ARBA00023125"/>
    </source>
</evidence>
<gene>
    <name evidence="6" type="ordered locus">Daci_1220</name>
</gene>
<dbReference type="PANTHER" id="PTHR30419">
    <property type="entry name" value="HTH-TYPE TRANSCRIPTIONAL REGULATOR YBHD"/>
    <property type="match status" value="1"/>
</dbReference>
<dbReference type="KEGG" id="dac:Daci_1220"/>
<dbReference type="SUPFAM" id="SSF53850">
    <property type="entry name" value="Periplasmic binding protein-like II"/>
    <property type="match status" value="1"/>
</dbReference>
<dbReference type="GO" id="GO:0003700">
    <property type="term" value="F:DNA-binding transcription factor activity"/>
    <property type="evidence" value="ECO:0007669"/>
    <property type="project" value="InterPro"/>
</dbReference>
<evidence type="ECO:0000313" key="6">
    <source>
        <dbReference type="EMBL" id="ABX33864.1"/>
    </source>
</evidence>
<dbReference type="GO" id="GO:0005829">
    <property type="term" value="C:cytosol"/>
    <property type="evidence" value="ECO:0007669"/>
    <property type="project" value="TreeGrafter"/>
</dbReference>
<proteinExistence type="inferred from homology"/>
<dbReference type="GO" id="GO:0003677">
    <property type="term" value="F:DNA binding"/>
    <property type="evidence" value="ECO:0007669"/>
    <property type="project" value="UniProtKB-KW"/>
</dbReference>
<reference evidence="7" key="2">
    <citation type="submission" date="2007-11" db="EMBL/GenBank/DDBJ databases">
        <title>Complete sequence of Delftia acidovorans DSM 14801 / SPH-1.</title>
        <authorList>
            <person name="Copeland A."/>
            <person name="Lucas S."/>
            <person name="Lapidus A."/>
            <person name="Barry K."/>
            <person name="Glavina del Rio T."/>
            <person name="Dalin E."/>
            <person name="Tice H."/>
            <person name="Pitluck S."/>
            <person name="Lowry S."/>
            <person name="Clum A."/>
            <person name="Schmutz J."/>
            <person name="Larimer F."/>
            <person name="Land M."/>
            <person name="Hauser L."/>
            <person name="Kyrpides N."/>
            <person name="Kim E."/>
            <person name="Schleheck D."/>
            <person name="Richardson P."/>
        </authorList>
    </citation>
    <scope>NUCLEOTIDE SEQUENCE [LARGE SCALE GENOMIC DNA]</scope>
    <source>
        <strain evidence="7">DSM 14801 / SPH-1</strain>
    </source>
</reference>
<dbReference type="InterPro" id="IPR005119">
    <property type="entry name" value="LysR_subst-bd"/>
</dbReference>
<protein>
    <submittedName>
        <fullName evidence="6">Transcriptional regulator, LysR family</fullName>
    </submittedName>
</protein>
<keyword evidence="3" id="KW-0238">DNA-binding</keyword>
<dbReference type="InterPro" id="IPR036388">
    <property type="entry name" value="WH-like_DNA-bd_sf"/>
</dbReference>
<dbReference type="Gene3D" id="1.10.10.10">
    <property type="entry name" value="Winged helix-like DNA-binding domain superfamily/Winged helix DNA-binding domain"/>
    <property type="match status" value="1"/>
</dbReference>
<dbReference type="EMBL" id="CP000884">
    <property type="protein sequence ID" value="ABX33864.1"/>
    <property type="molecule type" value="Genomic_DNA"/>
</dbReference>
<dbReference type="PRINTS" id="PR00039">
    <property type="entry name" value="HTHLYSR"/>
</dbReference>
<dbReference type="Pfam" id="PF03466">
    <property type="entry name" value="LysR_substrate"/>
    <property type="match status" value="1"/>
</dbReference>
<feature type="domain" description="HTH lysR-type" evidence="5">
    <location>
        <begin position="28"/>
        <end position="85"/>
    </location>
</feature>
<dbReference type="Proteomes" id="UP000000784">
    <property type="component" value="Chromosome"/>
</dbReference>
<dbReference type="STRING" id="398578.Daci_1220"/>
<name>A9BUG1_DELAS</name>